<comment type="caution">
    <text evidence="3">The sequence shown here is derived from an EMBL/GenBank/DDBJ whole genome shotgun (WGS) entry which is preliminary data.</text>
</comment>
<organism evidence="3 4">
    <name type="scientific">Bacillus lumedeiriae</name>
    <dbReference type="NCBI Taxonomy" id="3058829"/>
    <lineage>
        <taxon>Bacteria</taxon>
        <taxon>Bacillati</taxon>
        <taxon>Bacillota</taxon>
        <taxon>Bacilli</taxon>
        <taxon>Bacillales</taxon>
        <taxon>Bacillaceae</taxon>
        <taxon>Bacillus</taxon>
    </lineage>
</organism>
<keyword evidence="1" id="KW-0472">Membrane</keyword>
<evidence type="ECO:0000256" key="2">
    <source>
        <dbReference type="SAM" id="SignalP"/>
    </source>
</evidence>
<gene>
    <name evidence="3" type="ORF">QYG89_09885</name>
</gene>
<evidence type="ECO:0000313" key="3">
    <source>
        <dbReference type="EMBL" id="MFK2825971.1"/>
    </source>
</evidence>
<keyword evidence="4" id="KW-1185">Reference proteome</keyword>
<sequence length="179" mass="19725">MKKIISCFLVLALVFGSLSSAALQSDSHVSAAAKVPKGYKSISKSYSGAIVHKVLTDKQARWSQDNYYVYMKPKEARAFAGRLEMSAKKQVAWYFASIFAGPYGAILSGGVLAASLNRSAIANDIRAQSEKGPVKLVIIKNRYNTMTGNVKAWDGKYVDVKSSKIEKYKSIEYLKPKKK</sequence>
<evidence type="ECO:0000256" key="1">
    <source>
        <dbReference type="SAM" id="Phobius"/>
    </source>
</evidence>
<dbReference type="RefSeq" id="WP_404316846.1">
    <property type="nucleotide sequence ID" value="NZ_JAUIYO010000006.1"/>
</dbReference>
<name>A0ABW8I910_9BACI</name>
<proteinExistence type="predicted"/>
<evidence type="ECO:0000313" key="4">
    <source>
        <dbReference type="Proteomes" id="UP001619911"/>
    </source>
</evidence>
<dbReference type="Proteomes" id="UP001619911">
    <property type="component" value="Unassembled WGS sequence"/>
</dbReference>
<keyword evidence="1" id="KW-0812">Transmembrane</keyword>
<dbReference type="EMBL" id="JAUIYO010000006">
    <property type="protein sequence ID" value="MFK2825971.1"/>
    <property type="molecule type" value="Genomic_DNA"/>
</dbReference>
<keyword evidence="1" id="KW-1133">Transmembrane helix</keyword>
<accession>A0ABW8I910</accession>
<feature type="signal peptide" evidence="2">
    <location>
        <begin position="1"/>
        <end position="21"/>
    </location>
</feature>
<feature type="transmembrane region" description="Helical" evidence="1">
    <location>
        <begin position="91"/>
        <end position="116"/>
    </location>
</feature>
<reference evidence="3 4" key="1">
    <citation type="submission" date="2023-07" db="EMBL/GenBank/DDBJ databases">
        <title>Bacillus lucianemedeirus sp. nov, a new species isolated from an immunobiological production facility.</title>
        <authorList>
            <person name="Costa L.V."/>
            <person name="Miranda R.V.S.L."/>
            <person name="Brandao M.L.L."/>
            <person name="Reis C.M.F."/>
            <person name="Frazao A.M."/>
            <person name="Cruz F.V."/>
            <person name="Baio P.V.P."/>
            <person name="Veras J.F.C."/>
            <person name="Ramos J.N."/>
            <person name="Vieira V."/>
        </authorList>
    </citation>
    <scope>NUCLEOTIDE SEQUENCE [LARGE SCALE GENOMIC DNA]</scope>
    <source>
        <strain evidence="3 4">B190/17</strain>
    </source>
</reference>
<protein>
    <submittedName>
        <fullName evidence="3">Uncharacterized protein</fullName>
    </submittedName>
</protein>
<keyword evidence="2" id="KW-0732">Signal</keyword>
<feature type="chain" id="PRO_5046953230" evidence="2">
    <location>
        <begin position="22"/>
        <end position="179"/>
    </location>
</feature>